<evidence type="ECO:0000313" key="2">
    <source>
        <dbReference type="Proteomes" id="UP000198337"/>
    </source>
</evidence>
<name>A0ABY1SGM5_9FLAO</name>
<dbReference type="InterPro" id="IPR036567">
    <property type="entry name" value="RHF-like"/>
</dbReference>
<dbReference type="EMBL" id="FZNV01000002">
    <property type="protein sequence ID" value="SNR45301.1"/>
    <property type="molecule type" value="Genomic_DNA"/>
</dbReference>
<dbReference type="Gene3D" id="3.30.160.100">
    <property type="entry name" value="Ribosome hibernation promotion factor-like"/>
    <property type="match status" value="1"/>
</dbReference>
<dbReference type="Pfam" id="PF02482">
    <property type="entry name" value="Ribosomal_S30AE"/>
    <property type="match status" value="1"/>
</dbReference>
<keyword evidence="2" id="KW-1185">Reference proteome</keyword>
<dbReference type="SUPFAM" id="SSF69754">
    <property type="entry name" value="Ribosome binding protein Y (YfiA homologue)"/>
    <property type="match status" value="1"/>
</dbReference>
<dbReference type="InterPro" id="IPR003489">
    <property type="entry name" value="RHF/RaiA"/>
</dbReference>
<organism evidence="1 2">
    <name type="scientific">Maribacter sedimenticola</name>
    <dbReference type="NCBI Taxonomy" id="228956"/>
    <lineage>
        <taxon>Bacteria</taxon>
        <taxon>Pseudomonadati</taxon>
        <taxon>Bacteroidota</taxon>
        <taxon>Flavobacteriia</taxon>
        <taxon>Flavobacteriales</taxon>
        <taxon>Flavobacteriaceae</taxon>
        <taxon>Maribacter</taxon>
    </lineage>
</organism>
<proteinExistence type="predicted"/>
<dbReference type="Proteomes" id="UP000198337">
    <property type="component" value="Unassembled WGS sequence"/>
</dbReference>
<comment type="caution">
    <text evidence="1">The sequence shown here is derived from an EMBL/GenBank/DDBJ whole genome shotgun (WGS) entry which is preliminary data.</text>
</comment>
<reference evidence="1 2" key="1">
    <citation type="submission" date="2017-06" db="EMBL/GenBank/DDBJ databases">
        <authorList>
            <person name="Varghese N."/>
            <person name="Submissions S."/>
        </authorList>
    </citation>
    <scope>NUCLEOTIDE SEQUENCE [LARGE SCALE GENOMIC DNA]</scope>
    <source>
        <strain evidence="1 2">DSM 19840</strain>
    </source>
</reference>
<gene>
    <name evidence="1" type="ORF">SAMN04488009_1846</name>
</gene>
<accession>A0ABY1SGM5</accession>
<sequence length="125" mass="14437">MKIVFKFFLVVWINGNEYLKLNFQPMNINFEYDDVKASNRLEIMAAQKLEKLMDKFDFIVRSDVFFKKENTSSPDTGMVCNIRLSAPGPRLFAQSSTASFEASIASSVEDLQRQLEKRKAKMQSH</sequence>
<evidence type="ECO:0000313" key="1">
    <source>
        <dbReference type="EMBL" id="SNR45301.1"/>
    </source>
</evidence>
<protein>
    <submittedName>
        <fullName evidence="1">Sigma-54 modulation protein</fullName>
    </submittedName>
</protein>